<organism evidence="11 12">
    <name type="scientific">Oldenlandia corymbosa var. corymbosa</name>
    <dbReference type="NCBI Taxonomy" id="529605"/>
    <lineage>
        <taxon>Eukaryota</taxon>
        <taxon>Viridiplantae</taxon>
        <taxon>Streptophyta</taxon>
        <taxon>Embryophyta</taxon>
        <taxon>Tracheophyta</taxon>
        <taxon>Spermatophyta</taxon>
        <taxon>Magnoliopsida</taxon>
        <taxon>eudicotyledons</taxon>
        <taxon>Gunneridae</taxon>
        <taxon>Pentapetalae</taxon>
        <taxon>asterids</taxon>
        <taxon>lamiids</taxon>
        <taxon>Gentianales</taxon>
        <taxon>Rubiaceae</taxon>
        <taxon>Rubioideae</taxon>
        <taxon>Spermacoceae</taxon>
        <taxon>Hedyotis-Oldenlandia complex</taxon>
        <taxon>Oldenlandia</taxon>
    </lineage>
</organism>
<keyword evidence="12" id="KW-1185">Reference proteome</keyword>
<evidence type="ECO:0000256" key="4">
    <source>
        <dbReference type="ARBA" id="ARBA00022840"/>
    </source>
</evidence>
<dbReference type="InterPro" id="IPR027417">
    <property type="entry name" value="P-loop_NTPase"/>
</dbReference>
<dbReference type="PANTHER" id="PTHR47972">
    <property type="entry name" value="KINESIN-LIKE PROTEIN KLP-3"/>
    <property type="match status" value="1"/>
</dbReference>
<evidence type="ECO:0000256" key="7">
    <source>
        <dbReference type="PROSITE-ProRule" id="PRU00283"/>
    </source>
</evidence>
<feature type="region of interest" description="Disordered" evidence="9">
    <location>
        <begin position="871"/>
        <end position="940"/>
    </location>
</feature>
<keyword evidence="5 8" id="KW-0175">Coiled coil</keyword>
<dbReference type="InterPro" id="IPR036961">
    <property type="entry name" value="Kinesin_motor_dom_sf"/>
</dbReference>
<dbReference type="SMART" id="SM00129">
    <property type="entry name" value="KISc"/>
    <property type="match status" value="1"/>
</dbReference>
<evidence type="ECO:0000256" key="2">
    <source>
        <dbReference type="ARBA" id="ARBA00022701"/>
    </source>
</evidence>
<evidence type="ECO:0000256" key="9">
    <source>
        <dbReference type="SAM" id="MobiDB-lite"/>
    </source>
</evidence>
<dbReference type="EMBL" id="OX459119">
    <property type="protein sequence ID" value="CAI9094079.1"/>
    <property type="molecule type" value="Genomic_DNA"/>
</dbReference>
<dbReference type="SUPFAM" id="SSF52540">
    <property type="entry name" value="P-loop containing nucleoside triphosphate hydrolases"/>
    <property type="match status" value="1"/>
</dbReference>
<dbReference type="AlphaFoldDB" id="A0AAV1CER1"/>
<protein>
    <submittedName>
        <fullName evidence="11">OLC1v1029737C2</fullName>
    </submittedName>
</protein>
<feature type="compositionally biased region" description="Polar residues" evidence="9">
    <location>
        <begin position="736"/>
        <end position="749"/>
    </location>
</feature>
<dbReference type="GO" id="GO:0007018">
    <property type="term" value="P:microtubule-based movement"/>
    <property type="evidence" value="ECO:0007669"/>
    <property type="project" value="InterPro"/>
</dbReference>
<comment type="similarity">
    <text evidence="1">Belongs to the TRAFAC class myosin-kinesin ATPase superfamily. Kinesin family. KIN-14 subfamily.</text>
</comment>
<keyword evidence="2" id="KW-0493">Microtubule</keyword>
<dbReference type="Proteomes" id="UP001161247">
    <property type="component" value="Chromosome 2"/>
</dbReference>
<feature type="compositionally biased region" description="Low complexity" evidence="9">
    <location>
        <begin position="893"/>
        <end position="940"/>
    </location>
</feature>
<sequence length="940" mass="105253">MNSELPVYTSENGDQGSLGEILNADVAERRENSKGVHHEGDKFGDIFQLKHGSFADLPAARISEMMKVESLENASTQSLFAVVSKILDESIERKNGDIPLRVASLLKLVVQEIEQRVSKYPENMKKQSNLFKSREERYQSKIRALETLTLGSTDEKEIIMNQLQQMKIEKVRADEERKEEEHHLIRIQTEKDHYEIKLSALKQEMELAKKTHENNCSQLEIQASKSKADLQSKILELELLLNDSRKKVKELENFAQSKSLRWRRKEHNYQHFIDSHQASLQDLRTVSDSIKKEILNTKMIYIDEINQFGWELKGLVDAAQNYHAVLAENRKLYNEIQDLKGNIRVYCRIRPFLPGQSQKQTTIEYIGENGELIVTNPLKQGKDNHRLFKFNKVFGPAATQEEVFLDTRPLIRSVLDGFNVCIFAYGQTGSGKTYTMSGPSVSSVEDWGVNYRALNDLFDISRSRKSSIKYEIGVQMVEIYNEQVRDLLSNESSQKRLGIWNTTQPNGLAVPDASMHPVKSTADVLEFMKIGLMNRVVGATALNERSSRSHSVLTVHVFGTDLKTNAVLRGCLHLIDLAGSERVDRSEATGDRLKEAQHINKSLSALGDVIFALAQKNSHVPYRNSKLTQVLQSSLGGQAKTIMFVQLNPDLESYSETVSTLKFAERVSGVELGAARVNKEGRGIRELMEQVASLKDQLASKDEEIGRLRLLRPNSGERHGMNTQRYGSASPRRHSVGTSQQSRKLSASRSLGVKAASDLDNSSECSDRHSDAGSQQSVEDFKYPRDIYQQSRLALAHGDQNFLEDFNLKHVVPDGNLSHTDDPELLGFGDADSEERLSDISDSVLSMGTETDGSVSSIVEYTLFPEAVKQPDEATEKQLQVPSKLPRPQQKPSATASSQLSSTKSLSKTASSKRGSSGTSSVQKGSSSTSRISTSKRWAK</sequence>
<name>A0AAV1CER1_OLDCO</name>
<dbReference type="Pfam" id="PF00225">
    <property type="entry name" value="Kinesin"/>
    <property type="match status" value="1"/>
</dbReference>
<dbReference type="FunFam" id="3.40.850.10:FF:000044">
    <property type="entry name" value="p-loop containing nucleoside triphosphate hydrolases superfamily protein"/>
    <property type="match status" value="1"/>
</dbReference>
<accession>A0AAV1CER1</accession>
<evidence type="ECO:0000256" key="3">
    <source>
        <dbReference type="ARBA" id="ARBA00022741"/>
    </source>
</evidence>
<dbReference type="PANTHER" id="PTHR47972:SF14">
    <property type="entry name" value="KINESIN-LIKE PROTEIN KIN-14J"/>
    <property type="match status" value="1"/>
</dbReference>
<evidence type="ECO:0000256" key="1">
    <source>
        <dbReference type="ARBA" id="ARBA00010899"/>
    </source>
</evidence>
<keyword evidence="3 7" id="KW-0547">Nucleotide-binding</keyword>
<keyword evidence="4 7" id="KW-0067">ATP-binding</keyword>
<keyword evidence="6 7" id="KW-0505">Motor protein</keyword>
<evidence type="ECO:0000256" key="6">
    <source>
        <dbReference type="ARBA" id="ARBA00023175"/>
    </source>
</evidence>
<feature type="domain" description="Kinesin motor" evidence="10">
    <location>
        <begin position="342"/>
        <end position="670"/>
    </location>
</feature>
<dbReference type="Gene3D" id="3.40.850.10">
    <property type="entry name" value="Kinesin motor domain"/>
    <property type="match status" value="1"/>
</dbReference>
<dbReference type="GO" id="GO:0005874">
    <property type="term" value="C:microtubule"/>
    <property type="evidence" value="ECO:0007669"/>
    <property type="project" value="UniProtKB-KW"/>
</dbReference>
<evidence type="ECO:0000259" key="10">
    <source>
        <dbReference type="PROSITE" id="PS50067"/>
    </source>
</evidence>
<dbReference type="GO" id="GO:0003777">
    <property type="term" value="F:microtubule motor activity"/>
    <property type="evidence" value="ECO:0007669"/>
    <property type="project" value="InterPro"/>
</dbReference>
<feature type="binding site" evidence="7">
    <location>
        <begin position="426"/>
        <end position="433"/>
    </location>
    <ligand>
        <name>ATP</name>
        <dbReference type="ChEBI" id="CHEBI:30616"/>
    </ligand>
</feature>
<gene>
    <name evidence="11" type="ORF">OLC1_LOCUS5336</name>
</gene>
<proteinExistence type="inferred from homology"/>
<dbReference type="InterPro" id="IPR027640">
    <property type="entry name" value="Kinesin-like_fam"/>
</dbReference>
<evidence type="ECO:0000313" key="12">
    <source>
        <dbReference type="Proteomes" id="UP001161247"/>
    </source>
</evidence>
<feature type="coiled-coil region" evidence="8">
    <location>
        <begin position="156"/>
        <end position="254"/>
    </location>
</feature>
<dbReference type="PRINTS" id="PR00380">
    <property type="entry name" value="KINESINHEAVY"/>
</dbReference>
<dbReference type="GO" id="GO:0008017">
    <property type="term" value="F:microtubule binding"/>
    <property type="evidence" value="ECO:0007669"/>
    <property type="project" value="InterPro"/>
</dbReference>
<dbReference type="GO" id="GO:0005524">
    <property type="term" value="F:ATP binding"/>
    <property type="evidence" value="ECO:0007669"/>
    <property type="project" value="UniProtKB-UniRule"/>
</dbReference>
<dbReference type="PROSITE" id="PS50067">
    <property type="entry name" value="KINESIN_MOTOR_2"/>
    <property type="match status" value="1"/>
</dbReference>
<evidence type="ECO:0000313" key="11">
    <source>
        <dbReference type="EMBL" id="CAI9094079.1"/>
    </source>
</evidence>
<feature type="region of interest" description="Disordered" evidence="9">
    <location>
        <begin position="705"/>
        <end position="781"/>
    </location>
</feature>
<reference evidence="11" key="1">
    <citation type="submission" date="2023-03" db="EMBL/GenBank/DDBJ databases">
        <authorList>
            <person name="Julca I."/>
        </authorList>
    </citation>
    <scope>NUCLEOTIDE SEQUENCE</scope>
</reference>
<evidence type="ECO:0000256" key="8">
    <source>
        <dbReference type="SAM" id="Coils"/>
    </source>
</evidence>
<evidence type="ECO:0000256" key="5">
    <source>
        <dbReference type="ARBA" id="ARBA00023054"/>
    </source>
</evidence>
<dbReference type="InterPro" id="IPR001752">
    <property type="entry name" value="Kinesin_motor_dom"/>
</dbReference>